<evidence type="ECO:0000256" key="4">
    <source>
        <dbReference type="ARBA" id="ARBA00023136"/>
    </source>
</evidence>
<dbReference type="Pfam" id="PF06629">
    <property type="entry name" value="MipA"/>
    <property type="match status" value="1"/>
</dbReference>
<comment type="caution">
    <text evidence="7">The sequence shown here is derived from an EMBL/GenBank/DDBJ whole genome shotgun (WGS) entry which is preliminary data.</text>
</comment>
<protein>
    <recommendedName>
        <fullName evidence="9">Outer membrane protein</fullName>
    </recommendedName>
</protein>
<dbReference type="EMBL" id="MAAO01000008">
    <property type="protein sequence ID" value="OUR95412.1"/>
    <property type="molecule type" value="Genomic_DNA"/>
</dbReference>
<evidence type="ECO:0000256" key="3">
    <source>
        <dbReference type="ARBA" id="ARBA00022729"/>
    </source>
</evidence>
<evidence type="ECO:0000256" key="2">
    <source>
        <dbReference type="ARBA" id="ARBA00005722"/>
    </source>
</evidence>
<dbReference type="PANTHER" id="PTHR38776:SF1">
    <property type="entry name" value="MLTA-INTERACTING PROTEIN-RELATED"/>
    <property type="match status" value="1"/>
</dbReference>
<evidence type="ECO:0000313" key="8">
    <source>
        <dbReference type="Proteomes" id="UP000196531"/>
    </source>
</evidence>
<proteinExistence type="inferred from homology"/>
<dbReference type="GO" id="GO:0009279">
    <property type="term" value="C:cell outer membrane"/>
    <property type="evidence" value="ECO:0007669"/>
    <property type="project" value="UniProtKB-SubCell"/>
</dbReference>
<comment type="similarity">
    <text evidence="2">Belongs to the MipA/OmpV family.</text>
</comment>
<evidence type="ECO:0008006" key="9">
    <source>
        <dbReference type="Google" id="ProtNLM"/>
    </source>
</evidence>
<feature type="signal peptide" evidence="6">
    <location>
        <begin position="1"/>
        <end position="18"/>
    </location>
</feature>
<reference evidence="8" key="1">
    <citation type="journal article" date="2017" name="Proc. Natl. Acad. Sci. U.S.A.">
        <title>Simulation of Deepwater Horizon oil plume reveals substrate specialization within a complex community of hydrocarbon-degraders.</title>
        <authorList>
            <person name="Hu P."/>
            <person name="Dubinsky E.A."/>
            <person name="Probst A.J."/>
            <person name="Wang J."/>
            <person name="Sieber C.M.K."/>
            <person name="Tom L.M."/>
            <person name="Gardinali P."/>
            <person name="Banfield J.F."/>
            <person name="Atlas R.M."/>
            <person name="Andersen G.L."/>
        </authorList>
    </citation>
    <scope>NUCLEOTIDE SEQUENCE [LARGE SCALE GENOMIC DNA]</scope>
</reference>
<name>A0A1Y5FAS9_9BACT</name>
<dbReference type="InterPro" id="IPR010583">
    <property type="entry name" value="MipA"/>
</dbReference>
<evidence type="ECO:0000256" key="1">
    <source>
        <dbReference type="ARBA" id="ARBA00004442"/>
    </source>
</evidence>
<keyword evidence="4" id="KW-0472">Membrane</keyword>
<evidence type="ECO:0000256" key="6">
    <source>
        <dbReference type="SAM" id="SignalP"/>
    </source>
</evidence>
<dbReference type="AlphaFoldDB" id="A0A1Y5FAS9"/>
<evidence type="ECO:0000313" key="7">
    <source>
        <dbReference type="EMBL" id="OUR95412.1"/>
    </source>
</evidence>
<keyword evidence="3 6" id="KW-0732">Signal</keyword>
<keyword evidence="5" id="KW-0998">Cell outer membrane</keyword>
<gene>
    <name evidence="7" type="ORF">A9Q84_16390</name>
</gene>
<evidence type="ECO:0000256" key="5">
    <source>
        <dbReference type="ARBA" id="ARBA00023237"/>
    </source>
</evidence>
<accession>A0A1Y5FAS9</accession>
<organism evidence="7 8">
    <name type="scientific">Halobacteriovorax marinus</name>
    <dbReference type="NCBI Taxonomy" id="97084"/>
    <lineage>
        <taxon>Bacteria</taxon>
        <taxon>Pseudomonadati</taxon>
        <taxon>Bdellovibrionota</taxon>
        <taxon>Bacteriovoracia</taxon>
        <taxon>Bacteriovoracales</taxon>
        <taxon>Halobacteriovoraceae</taxon>
        <taxon>Halobacteriovorax</taxon>
    </lineage>
</organism>
<feature type="chain" id="PRO_5012147491" description="Outer membrane protein" evidence="6">
    <location>
        <begin position="19"/>
        <end position="241"/>
    </location>
</feature>
<sequence length="241" mass="27272">MKILVLIITAFISSSIFAQSPNESGWYFGGGHMVKKNNRIGNAETDGDKNTKKFYPYVYYKSEQTVFEGLFFHYDLMKSRYFGMGPTYQYLGENYTSDLGVEKDSSIWPGAFLRAYIFNVYWYKDVFGESEGTVTDVFSAIPVAVTEEWKLIPRVGVKFYDANYVNYYYGVKAGDSSKLSEYAGGSGSTFYFSLGNDFQISKNFLTKLSFGYEVSSSSIKDSPTVSSSTTPVSRLTLLYRF</sequence>
<dbReference type="Proteomes" id="UP000196531">
    <property type="component" value="Unassembled WGS sequence"/>
</dbReference>
<comment type="subcellular location">
    <subcellularLocation>
        <location evidence="1">Cell outer membrane</location>
    </subcellularLocation>
</comment>
<dbReference type="PANTHER" id="PTHR38776">
    <property type="entry name" value="MLTA-INTERACTING PROTEIN-RELATED"/>
    <property type="match status" value="1"/>
</dbReference>